<evidence type="ECO:0000313" key="10">
    <source>
        <dbReference type="Proteomes" id="UP000366872"/>
    </source>
</evidence>
<evidence type="ECO:0000259" key="8">
    <source>
        <dbReference type="Pfam" id="PF00884"/>
    </source>
</evidence>
<dbReference type="InterPro" id="IPR024607">
    <property type="entry name" value="Sulfatase_CS"/>
</dbReference>
<dbReference type="RefSeq" id="WP_168441986.1">
    <property type="nucleotide sequence ID" value="NZ_CAAHFG010000001.1"/>
</dbReference>
<comment type="similarity">
    <text evidence="2">Belongs to the sulfatase family.</text>
</comment>
<evidence type="ECO:0000256" key="2">
    <source>
        <dbReference type="ARBA" id="ARBA00008779"/>
    </source>
</evidence>
<keyword evidence="5" id="KW-0378">Hydrolase</keyword>
<evidence type="ECO:0000256" key="4">
    <source>
        <dbReference type="ARBA" id="ARBA00022729"/>
    </source>
</evidence>
<evidence type="ECO:0000313" key="9">
    <source>
        <dbReference type="EMBL" id="VGO12506.1"/>
    </source>
</evidence>
<dbReference type="EMBL" id="CAAHFG010000001">
    <property type="protein sequence ID" value="VGO12506.1"/>
    <property type="molecule type" value="Genomic_DNA"/>
</dbReference>
<dbReference type="Gene3D" id="3.40.720.10">
    <property type="entry name" value="Alkaline Phosphatase, subunit A"/>
    <property type="match status" value="1"/>
</dbReference>
<dbReference type="GO" id="GO:0046872">
    <property type="term" value="F:metal ion binding"/>
    <property type="evidence" value="ECO:0007669"/>
    <property type="project" value="UniProtKB-KW"/>
</dbReference>
<dbReference type="Pfam" id="PF00884">
    <property type="entry name" value="Sulfatase"/>
    <property type="match status" value="1"/>
</dbReference>
<dbReference type="PANTHER" id="PTHR42693:SF42">
    <property type="entry name" value="ARYLSULFATASE G"/>
    <property type="match status" value="1"/>
</dbReference>
<keyword evidence="4 7" id="KW-0732">Signal</keyword>
<evidence type="ECO:0000256" key="1">
    <source>
        <dbReference type="ARBA" id="ARBA00001913"/>
    </source>
</evidence>
<evidence type="ECO:0000256" key="5">
    <source>
        <dbReference type="ARBA" id="ARBA00022801"/>
    </source>
</evidence>
<dbReference type="SUPFAM" id="SSF53649">
    <property type="entry name" value="Alkaline phosphatase-like"/>
    <property type="match status" value="1"/>
</dbReference>
<comment type="cofactor">
    <cofactor evidence="1">
        <name>Ca(2+)</name>
        <dbReference type="ChEBI" id="CHEBI:29108"/>
    </cofactor>
</comment>
<sequence length="1731" mass="191510">MKKWISCCSIWMLALLAIAQRPAKPNFVILLADDLGWQDVGCYDVDANAVYETPYMDQLASEGIRFTQGYSPTPVCGPSRYGILSGRFPARGKTSVQGGECPKPYTQSFRMMDPYYTGRMELEEITIAEALRPYGYLSGHSGKWHVAVNHNSFPQPGDQGFDFSEHDLGISRKMSDRLTGFATIDPSDAYQLQDLDGNATTNGYAFDQTTQDIIDFMEMAVASNAPFFSYYAAWYVHAPIQTRTERLLEKYALKMGYSYPLDGSEDLSADAQINPYYGAMVEEFDFNVQRIIQYLKNTDDPRWPGHKLIENTYLFLTSDNGGMEGTASETYTDNDPLDRGKIRAEEGGVRVPYIVVGPDVPTNVVSDVMVNGLDFYPTMLSLAGIPVPERLEGCNLRSLLLDDPQDSDLVKHFDGSVRDTMYWHFPHGGALHSTIRKNGWKLFRNYDWLDNSSLEPYRLYKLYDTDGSENDIGENSDLVDVETAMATQLSAELNAWLSNVNARLPHYNPTTTQTLTNKENVPAVLDSGSSNGTAWVAFQENGAAVVHADLIYTLNGDGSVDEEWFRMDAQLDAVNGRAEAVIPDGTTHYVFNLIDENNFLVSSVDVGILSNFIPDSEVVPEYEPTQELFAEAGFTNVGTAYPTNEVLLGSSISDVNGVPVRDNDSYTTAVGQTFTLTNSATLTALTLKGGNNKSFGSGDHKVALWIGGYNNGTPGETRVYEYIDLENTSVSSGPYYTIDFADKVFPAGRYSFQLGWTTNHTSHDIRFFRASGTGTLDGEGRLYGNNVTALPFSNSNVEDNNDVVYALHGSAGAPDPDPNPGIADNNLNYTYLYFENGLPTPMKHRRSQSEANAAARANPDLVIQTGYYSLLLDCDDMDFKGYDALAGSDYRGALTNDVSVFTLADLILSVVKDGTNFTCTSASVQNSTNQLVRLIQSNRYVQRFDHLGLLFKDSLGNTLAGVRFEMTAWADRVALKLDASDVSGVTETSVKVVSPFSVLHESTVAGDEAVLAIQPHTDTTLSAWNPGDYIVDAYNRDTLAGLAASFDADEFALHIDVPATSISYPADTNRVDEYVIEVTNPEMTTQNIPLIFEQPTPRAITGTVMLMCEEDDGRPTGIPVQISKNWHKDNNNPTVHQGSWLRGYTMLNLAAGETKRFRLRVVYGYWGGAGAISHSQLSLIGWGKNWKWDESALGAWGESCTYDPCLHAGAAFMDDIRPAFTTPMNGGTDHNWTENSGGGDFLIYRDSSNTYRWIKRLKTAYLWTGPNMTEVLYSGLTDDDKIRVTYSSRAVRTSDYHRRFHGYTYEFLDDVTSPERLVFHQMAADYYTGPTFTNYYRGDESGLLSSYVANPGGNTYKETPVQFNNQWLSIDDGMSYDKVSRSRRGLLNLSSTLNGSAFPLYMHTYGRSWGSDRMMFDFSANSVERSYSAGDVVEGEFEFIMPPNEASVYWGNDTEFASRLAGYGSNAWNAVHDEFRYNAKLDLAVHEGTLLRNYPIEIQSSENTVLADFTIYSGGIGHVPVVVKGVESGLALQAQRWSGGSWVPLETADVTENDDYQGVQNADGTMDVVFNMPRPSSGLNESWRIRIVSGSATVPQGNYADWIHGFGLNGTNLANTANPDLDYGNNLYEYAMGGNPTNPADIGYLPTSGIYAAGGVTNWFEYIHARRKNSEGELSYVLEASSNLVSNDWNTVSYIELPMTGNLDADYESVTNRIDTTGKTNEFIRLKVEVL</sequence>
<evidence type="ECO:0000256" key="7">
    <source>
        <dbReference type="SAM" id="SignalP"/>
    </source>
</evidence>
<feature type="chain" id="PRO_5028996055" evidence="7">
    <location>
        <begin position="24"/>
        <end position="1731"/>
    </location>
</feature>
<dbReference type="SMR" id="A0A6C2TZ91"/>
<keyword evidence="10" id="KW-1185">Reference proteome</keyword>
<evidence type="ECO:0000256" key="3">
    <source>
        <dbReference type="ARBA" id="ARBA00022723"/>
    </source>
</evidence>
<dbReference type="PROSITE" id="PS00149">
    <property type="entry name" value="SULFATASE_2"/>
    <property type="match status" value="1"/>
</dbReference>
<organism evidence="9 10">
    <name type="scientific">Pontiella desulfatans</name>
    <dbReference type="NCBI Taxonomy" id="2750659"/>
    <lineage>
        <taxon>Bacteria</taxon>
        <taxon>Pseudomonadati</taxon>
        <taxon>Kiritimatiellota</taxon>
        <taxon>Kiritimatiellia</taxon>
        <taxon>Kiritimatiellales</taxon>
        <taxon>Pontiellaceae</taxon>
        <taxon>Pontiella</taxon>
    </lineage>
</organism>
<reference evidence="9 10" key="1">
    <citation type="submission" date="2019-04" db="EMBL/GenBank/DDBJ databases">
        <authorList>
            <person name="Van Vliet M D."/>
        </authorList>
    </citation>
    <scope>NUCLEOTIDE SEQUENCE [LARGE SCALE GENOMIC DNA]</scope>
    <source>
        <strain evidence="9 10">F1</strain>
    </source>
</reference>
<name>A0A6C2TZ91_PONDE</name>
<feature type="signal peptide" evidence="7">
    <location>
        <begin position="1"/>
        <end position="23"/>
    </location>
</feature>
<dbReference type="GO" id="GO:0004065">
    <property type="term" value="F:arylsulfatase activity"/>
    <property type="evidence" value="ECO:0007669"/>
    <property type="project" value="TreeGrafter"/>
</dbReference>
<accession>A0A6C2TZ91</accession>
<keyword evidence="3" id="KW-0479">Metal-binding</keyword>
<keyword evidence="6" id="KW-0106">Calcium</keyword>
<dbReference type="InterPro" id="IPR000917">
    <property type="entry name" value="Sulfatase_N"/>
</dbReference>
<proteinExistence type="inferred from homology"/>
<protein>
    <submittedName>
        <fullName evidence="9">Arylsulfatase</fullName>
    </submittedName>
</protein>
<dbReference type="InterPro" id="IPR017850">
    <property type="entry name" value="Alkaline_phosphatase_core_sf"/>
</dbReference>
<gene>
    <name evidence="9" type="primary">atsA_48</name>
    <name evidence="9" type="ORF">PDESU_01059</name>
</gene>
<dbReference type="PANTHER" id="PTHR42693">
    <property type="entry name" value="ARYLSULFATASE FAMILY MEMBER"/>
    <property type="match status" value="1"/>
</dbReference>
<evidence type="ECO:0000256" key="6">
    <source>
        <dbReference type="ARBA" id="ARBA00022837"/>
    </source>
</evidence>
<dbReference type="InterPro" id="IPR050738">
    <property type="entry name" value="Sulfatase"/>
</dbReference>
<feature type="domain" description="Sulfatase N-terminal" evidence="8">
    <location>
        <begin position="25"/>
        <end position="385"/>
    </location>
</feature>
<dbReference type="Proteomes" id="UP000366872">
    <property type="component" value="Unassembled WGS sequence"/>
</dbReference>